<evidence type="ECO:0000313" key="2">
    <source>
        <dbReference type="Proteomes" id="UP000265520"/>
    </source>
</evidence>
<reference evidence="1 2" key="1">
    <citation type="journal article" date="2018" name="Front. Plant Sci.">
        <title>Red Clover (Trifolium pratense) and Zigzag Clover (T. medium) - A Picture of Genomic Similarities and Differences.</title>
        <authorList>
            <person name="Dluhosova J."/>
            <person name="Istvanek J."/>
            <person name="Nedelnik J."/>
            <person name="Repkova J."/>
        </authorList>
    </citation>
    <scope>NUCLEOTIDE SEQUENCE [LARGE SCALE GENOMIC DNA]</scope>
    <source>
        <strain evidence="2">cv. 10/8</strain>
        <tissue evidence="1">Leaf</tissue>
    </source>
</reference>
<name>A0A392VKH4_9FABA</name>
<proteinExistence type="predicted"/>
<evidence type="ECO:0000313" key="1">
    <source>
        <dbReference type="EMBL" id="MCI88387.1"/>
    </source>
</evidence>
<dbReference type="AlphaFoldDB" id="A0A392VKH4"/>
<protein>
    <submittedName>
        <fullName evidence="1">Uncharacterized protein</fullName>
    </submittedName>
</protein>
<feature type="non-terminal residue" evidence="1">
    <location>
        <position position="1"/>
    </location>
</feature>
<dbReference type="Proteomes" id="UP000265520">
    <property type="component" value="Unassembled WGS sequence"/>
</dbReference>
<sequence>GLWYKVLVAKYGEERGLVKKGRRRASVWWKTNGGGGV</sequence>
<accession>A0A392VKH4</accession>
<comment type="caution">
    <text evidence="1">The sequence shown here is derived from an EMBL/GenBank/DDBJ whole genome shotgun (WGS) entry which is preliminary data.</text>
</comment>
<keyword evidence="2" id="KW-1185">Reference proteome</keyword>
<dbReference type="EMBL" id="LXQA011191688">
    <property type="protein sequence ID" value="MCI88387.1"/>
    <property type="molecule type" value="Genomic_DNA"/>
</dbReference>
<organism evidence="1 2">
    <name type="scientific">Trifolium medium</name>
    <dbReference type="NCBI Taxonomy" id="97028"/>
    <lineage>
        <taxon>Eukaryota</taxon>
        <taxon>Viridiplantae</taxon>
        <taxon>Streptophyta</taxon>
        <taxon>Embryophyta</taxon>
        <taxon>Tracheophyta</taxon>
        <taxon>Spermatophyta</taxon>
        <taxon>Magnoliopsida</taxon>
        <taxon>eudicotyledons</taxon>
        <taxon>Gunneridae</taxon>
        <taxon>Pentapetalae</taxon>
        <taxon>rosids</taxon>
        <taxon>fabids</taxon>
        <taxon>Fabales</taxon>
        <taxon>Fabaceae</taxon>
        <taxon>Papilionoideae</taxon>
        <taxon>50 kb inversion clade</taxon>
        <taxon>NPAAA clade</taxon>
        <taxon>Hologalegina</taxon>
        <taxon>IRL clade</taxon>
        <taxon>Trifolieae</taxon>
        <taxon>Trifolium</taxon>
    </lineage>
</organism>